<dbReference type="Gene3D" id="2.60.40.2310">
    <property type="match status" value="1"/>
</dbReference>
<gene>
    <name evidence="12" type="ORF">F5X68DRAFT_210758</name>
</gene>
<comment type="similarity">
    <text evidence="1 7">Belongs to the peptidase S8 family.</text>
</comment>
<dbReference type="InterPro" id="IPR015500">
    <property type="entry name" value="Peptidase_S8_subtilisin-rel"/>
</dbReference>
<dbReference type="Proteomes" id="UP000770015">
    <property type="component" value="Unassembled WGS sequence"/>
</dbReference>
<sequence>MPVSHSTSVPRRFGLSPQAIMAKLSLFVLLNLLLAGTSLAATDKKVYIVQLKASSSALSRRDEAASSLESVSASADDILYAYDTAINGYAAQISDEQADTLRARPDVLGVYQSKIHKLHTTRTPQFLGLDNAALLGRSEAVMPSTFMHRRDTSSASAESDLIIGVLDTGVWPERPSYNDDGLGPIPSRWKGECETGDRFGPSYCNKKLIGGRAFYAGYVAETEASTGKPFNWTEAGEFQSARDDDGHGTHTSSTAGGSVVEGASLFGQASGTARGVAKDARLAMYKVCWAIGCTTADILAAMDKAIEDGVNIMSLSLGGDPSFSADDAQIVGSFAAMEKGVFVAMSGGNSGPGAATVSNLAPWTLTVAASTLDRDFPATVGLGNGQNFTGSSLYSDGSVPGVKPLTAALPFIAGEDAAASNRTAADANLCLEGSLDPAKVTGKIVLCVRGNNGRVAKGGVVRDAGGSGMVLINNAATGEELIADAHILPALHLGFADGTKVAAYAKTEGASALLVFDGTRLGVPAPQMAAFSSRGPALPVPWLLKPDITGPGVSILAAWAGEGPTGLEEDTRSVNFNVISGTSMSCPHLSGVATYIMARRPSWSISAIRSAIMTTAYTTLKGTSETITDTSNRGPADPFAYGNGHVDPTAALDPGLVYETSADDYLDFLCAVNPGDDFVAQISRSNTTCDPSKTYNANHFNYPSFSTVYDTASSNVCAFKTRHKRTVTNFGGAGTYKVDVKLSDPDAAHVTVEPDTLTFTKEGEKQSFDVVVRLAKNATGDGVAFGRLTWSDGKHTVGSSMSFLWL</sequence>
<evidence type="ECO:0000256" key="7">
    <source>
        <dbReference type="PROSITE-ProRule" id="PRU01240"/>
    </source>
</evidence>
<feature type="domain" description="Inhibitor I9" evidence="10">
    <location>
        <begin position="46"/>
        <end position="119"/>
    </location>
</feature>
<evidence type="ECO:0000313" key="13">
    <source>
        <dbReference type="Proteomes" id="UP000770015"/>
    </source>
</evidence>
<keyword evidence="3" id="KW-0732">Signal</keyword>
<dbReference type="AlphaFoldDB" id="A0A9P8V8U1"/>
<dbReference type="Pfam" id="PF00082">
    <property type="entry name" value="Peptidase_S8"/>
    <property type="match status" value="1"/>
</dbReference>
<accession>A0A9P8V8U1</accession>
<dbReference type="Gene3D" id="3.50.30.30">
    <property type="match status" value="1"/>
</dbReference>
<proteinExistence type="inferred from homology"/>
<name>A0A9P8V8U1_9PEZI</name>
<comment type="caution">
    <text evidence="12">The sequence shown here is derived from an EMBL/GenBank/DDBJ whole genome shotgun (WGS) entry which is preliminary data.</text>
</comment>
<dbReference type="GO" id="GO:0006508">
    <property type="term" value="P:proteolysis"/>
    <property type="evidence" value="ECO:0007669"/>
    <property type="project" value="UniProtKB-KW"/>
</dbReference>
<keyword evidence="4 7" id="KW-0378">Hydrolase</keyword>
<evidence type="ECO:0000256" key="1">
    <source>
        <dbReference type="ARBA" id="ARBA00011073"/>
    </source>
</evidence>
<evidence type="ECO:0000256" key="3">
    <source>
        <dbReference type="ARBA" id="ARBA00022729"/>
    </source>
</evidence>
<dbReference type="FunFam" id="3.40.50.200:FF:000006">
    <property type="entry name" value="Subtilisin-like protease SBT1.5"/>
    <property type="match status" value="1"/>
</dbReference>
<dbReference type="InterPro" id="IPR003137">
    <property type="entry name" value="PA_domain"/>
</dbReference>
<evidence type="ECO:0000259" key="9">
    <source>
        <dbReference type="Pfam" id="PF02225"/>
    </source>
</evidence>
<dbReference type="InterPro" id="IPR037045">
    <property type="entry name" value="S8pro/Inhibitor_I9_sf"/>
</dbReference>
<dbReference type="InterPro" id="IPR000209">
    <property type="entry name" value="Peptidase_S8/S53_dom"/>
</dbReference>
<dbReference type="Gene3D" id="3.40.50.200">
    <property type="entry name" value="Peptidase S8/S53 domain"/>
    <property type="match status" value="1"/>
</dbReference>
<dbReference type="PRINTS" id="PR00723">
    <property type="entry name" value="SUBTILISIN"/>
</dbReference>
<evidence type="ECO:0000259" key="10">
    <source>
        <dbReference type="Pfam" id="PF05922"/>
    </source>
</evidence>
<dbReference type="CDD" id="cd02120">
    <property type="entry name" value="PA_subtilisin_like"/>
    <property type="match status" value="1"/>
</dbReference>
<feature type="domain" description="PA" evidence="9">
    <location>
        <begin position="427"/>
        <end position="500"/>
    </location>
</feature>
<dbReference type="Gene3D" id="3.30.70.80">
    <property type="entry name" value="Peptidase S8 propeptide/proteinase inhibitor I9"/>
    <property type="match status" value="1"/>
</dbReference>
<feature type="domain" description="Subtilisin-like protease fibronectin type-III" evidence="11">
    <location>
        <begin position="700"/>
        <end position="801"/>
    </location>
</feature>
<dbReference type="PANTHER" id="PTHR10795">
    <property type="entry name" value="PROPROTEIN CONVERTASE SUBTILISIN/KEXIN"/>
    <property type="match status" value="1"/>
</dbReference>
<evidence type="ECO:0000256" key="4">
    <source>
        <dbReference type="ARBA" id="ARBA00022801"/>
    </source>
</evidence>
<keyword evidence="13" id="KW-1185">Reference proteome</keyword>
<dbReference type="CDD" id="cd04852">
    <property type="entry name" value="Peptidases_S8_3"/>
    <property type="match status" value="1"/>
</dbReference>
<evidence type="ECO:0000256" key="5">
    <source>
        <dbReference type="ARBA" id="ARBA00022825"/>
    </source>
</evidence>
<dbReference type="PROSITE" id="PS51892">
    <property type="entry name" value="SUBTILASE"/>
    <property type="match status" value="1"/>
</dbReference>
<dbReference type="FunFam" id="3.50.30.30:FF:000005">
    <property type="entry name" value="subtilisin-like protease SBT1.5"/>
    <property type="match status" value="1"/>
</dbReference>
<evidence type="ECO:0000259" key="11">
    <source>
        <dbReference type="Pfam" id="PF17766"/>
    </source>
</evidence>
<dbReference type="OrthoDB" id="206201at2759"/>
<evidence type="ECO:0000256" key="6">
    <source>
        <dbReference type="PIRSR" id="PIRSR615500-1"/>
    </source>
</evidence>
<evidence type="ECO:0000256" key="2">
    <source>
        <dbReference type="ARBA" id="ARBA00022670"/>
    </source>
</evidence>
<feature type="active site" description="Charge relay system" evidence="6 7">
    <location>
        <position position="247"/>
    </location>
</feature>
<dbReference type="InterPro" id="IPR036852">
    <property type="entry name" value="Peptidase_S8/S53_dom_sf"/>
</dbReference>
<dbReference type="InterPro" id="IPR010259">
    <property type="entry name" value="S8pro/Inhibitor_I9"/>
</dbReference>
<keyword evidence="5 7" id="KW-0720">Serine protease</keyword>
<dbReference type="Pfam" id="PF17766">
    <property type="entry name" value="fn3_6"/>
    <property type="match status" value="1"/>
</dbReference>
<dbReference type="InterPro" id="IPR041469">
    <property type="entry name" value="Subtilisin-like_FN3"/>
</dbReference>
<evidence type="ECO:0000313" key="12">
    <source>
        <dbReference type="EMBL" id="KAH6683513.1"/>
    </source>
</evidence>
<dbReference type="EMBL" id="JAGSXJ010000017">
    <property type="protein sequence ID" value="KAH6683513.1"/>
    <property type="molecule type" value="Genomic_DNA"/>
</dbReference>
<keyword evidence="2 7" id="KW-0645">Protease</keyword>
<dbReference type="InterPro" id="IPR034197">
    <property type="entry name" value="Peptidases_S8_3"/>
</dbReference>
<evidence type="ECO:0000259" key="8">
    <source>
        <dbReference type="Pfam" id="PF00082"/>
    </source>
</evidence>
<feature type="active site" description="Charge relay system" evidence="6 7">
    <location>
        <position position="167"/>
    </location>
</feature>
<dbReference type="InterPro" id="IPR045051">
    <property type="entry name" value="SBT"/>
</dbReference>
<dbReference type="GO" id="GO:0004252">
    <property type="term" value="F:serine-type endopeptidase activity"/>
    <property type="evidence" value="ECO:0007669"/>
    <property type="project" value="UniProtKB-UniRule"/>
</dbReference>
<organism evidence="12 13">
    <name type="scientific">Plectosphaerella plurivora</name>
    <dbReference type="NCBI Taxonomy" id="936078"/>
    <lineage>
        <taxon>Eukaryota</taxon>
        <taxon>Fungi</taxon>
        <taxon>Dikarya</taxon>
        <taxon>Ascomycota</taxon>
        <taxon>Pezizomycotina</taxon>
        <taxon>Sordariomycetes</taxon>
        <taxon>Hypocreomycetidae</taxon>
        <taxon>Glomerellales</taxon>
        <taxon>Plectosphaerellaceae</taxon>
        <taxon>Plectosphaerella</taxon>
    </lineage>
</organism>
<protein>
    <submittedName>
        <fullName evidence="12">PA domain-containing protein</fullName>
    </submittedName>
</protein>
<feature type="active site" description="Charge relay system" evidence="6 7">
    <location>
        <position position="583"/>
    </location>
</feature>
<dbReference type="Pfam" id="PF02225">
    <property type="entry name" value="PA"/>
    <property type="match status" value="1"/>
</dbReference>
<reference evidence="12" key="1">
    <citation type="journal article" date="2021" name="Nat. Commun.">
        <title>Genetic determinants of endophytism in the Arabidopsis root mycobiome.</title>
        <authorList>
            <person name="Mesny F."/>
            <person name="Miyauchi S."/>
            <person name="Thiergart T."/>
            <person name="Pickel B."/>
            <person name="Atanasova L."/>
            <person name="Karlsson M."/>
            <person name="Huettel B."/>
            <person name="Barry K.W."/>
            <person name="Haridas S."/>
            <person name="Chen C."/>
            <person name="Bauer D."/>
            <person name="Andreopoulos W."/>
            <person name="Pangilinan J."/>
            <person name="LaButti K."/>
            <person name="Riley R."/>
            <person name="Lipzen A."/>
            <person name="Clum A."/>
            <person name="Drula E."/>
            <person name="Henrissat B."/>
            <person name="Kohler A."/>
            <person name="Grigoriev I.V."/>
            <person name="Martin F.M."/>
            <person name="Hacquard S."/>
        </authorList>
    </citation>
    <scope>NUCLEOTIDE SEQUENCE</scope>
    <source>
        <strain evidence="12">MPI-SDFR-AT-0117</strain>
    </source>
</reference>
<dbReference type="Pfam" id="PF05922">
    <property type="entry name" value="Inhibitor_I9"/>
    <property type="match status" value="1"/>
</dbReference>
<feature type="domain" description="Peptidase S8/S53" evidence="8">
    <location>
        <begin position="160"/>
        <end position="644"/>
    </location>
</feature>
<dbReference type="SUPFAM" id="SSF54897">
    <property type="entry name" value="Protease propeptides/inhibitors"/>
    <property type="match status" value="1"/>
</dbReference>
<dbReference type="SUPFAM" id="SSF52743">
    <property type="entry name" value="Subtilisin-like"/>
    <property type="match status" value="1"/>
</dbReference>